<dbReference type="AlphaFoldDB" id="A0A7X2J0Y5"/>
<evidence type="ECO:0000313" key="6">
    <source>
        <dbReference type="Proteomes" id="UP000448867"/>
    </source>
</evidence>
<comment type="caution">
    <text evidence="5">The sequence shown here is derived from an EMBL/GenBank/DDBJ whole genome shotgun (WGS) entry which is preliminary data.</text>
</comment>
<dbReference type="OrthoDB" id="9803968at2"/>
<dbReference type="GO" id="GO:0031956">
    <property type="term" value="F:medium-chain fatty acid-CoA ligase activity"/>
    <property type="evidence" value="ECO:0007669"/>
    <property type="project" value="TreeGrafter"/>
</dbReference>
<proteinExistence type="inferred from homology"/>
<gene>
    <name evidence="5" type="ORF">GJU40_13940</name>
</gene>
<accession>A0A7X2J0Y5</accession>
<feature type="domain" description="AMP-dependent synthetase/ligase" evidence="3">
    <location>
        <begin position="106"/>
        <end position="288"/>
    </location>
</feature>
<dbReference type="Proteomes" id="UP000448867">
    <property type="component" value="Unassembled WGS sequence"/>
</dbReference>
<evidence type="ECO:0000256" key="1">
    <source>
        <dbReference type="ARBA" id="ARBA00006432"/>
    </source>
</evidence>
<protein>
    <submittedName>
        <fullName evidence="5">AMP-binding protein</fullName>
    </submittedName>
</protein>
<evidence type="ECO:0000259" key="4">
    <source>
        <dbReference type="Pfam" id="PF13193"/>
    </source>
</evidence>
<keyword evidence="6" id="KW-1185">Reference proteome</keyword>
<name>A0A7X2J0Y5_9BACI</name>
<dbReference type="CDD" id="cd04433">
    <property type="entry name" value="AFD_class_I"/>
    <property type="match status" value="1"/>
</dbReference>
<dbReference type="Pfam" id="PF00501">
    <property type="entry name" value="AMP-binding"/>
    <property type="match status" value="1"/>
</dbReference>
<dbReference type="InterPro" id="IPR025110">
    <property type="entry name" value="AMP-bd_C"/>
</dbReference>
<dbReference type="InterPro" id="IPR020845">
    <property type="entry name" value="AMP-binding_CS"/>
</dbReference>
<dbReference type="Pfam" id="PF13193">
    <property type="entry name" value="AMP-binding_C"/>
    <property type="match status" value="1"/>
</dbReference>
<dbReference type="PANTHER" id="PTHR43201">
    <property type="entry name" value="ACYL-COA SYNTHETASE"/>
    <property type="match status" value="1"/>
</dbReference>
<feature type="domain" description="AMP-binding enzyme C-terminal" evidence="4">
    <location>
        <begin position="327"/>
        <end position="400"/>
    </location>
</feature>
<dbReference type="PROSITE" id="PS00455">
    <property type="entry name" value="AMP_BINDING"/>
    <property type="match status" value="1"/>
</dbReference>
<dbReference type="PANTHER" id="PTHR43201:SF5">
    <property type="entry name" value="MEDIUM-CHAIN ACYL-COA LIGASE ACSF2, MITOCHONDRIAL"/>
    <property type="match status" value="1"/>
</dbReference>
<dbReference type="InterPro" id="IPR042099">
    <property type="entry name" value="ANL_N_sf"/>
</dbReference>
<dbReference type="EMBL" id="WKKI01000030">
    <property type="protein sequence ID" value="MRX73244.1"/>
    <property type="molecule type" value="Genomic_DNA"/>
</dbReference>
<sequence>MMFINDTYYNLEDFETQFEILEENSFWRDCGSKRLAVCLEDAFLFLAAAFFIRSKGGTLIPIPASSPPEAAVRLADRASADLLFYQSQISPTEFQQKKKGKSGQLVGFSSGTTGEPKCIERSWNAIETEIDSYNEHFPLKENLQPVIACPVTHSFGLISGVFSALRRGSQPLIITEKNPKYLLKKLKEQREHLLYASPVLLFTVVRLLKSTESLYAVMSSGAMLTERQLKLLKEKTHLVLQQYGCSEAGCIAAGIACSAEEMGLPLPHLAVSAGKSMEEPGEILVESSGSILHTRDWGYVREDGVLCFLSRMDDMINVAGLNVYPQEVEAILLEAEGIVEAAVYKKADKLAGERVCAQVVVNGPLQEEKLREWCRQNLQAHQIPVDIHIVEAIQTSANGKLNRKRLGEMVL</sequence>
<comment type="similarity">
    <text evidence="1">Belongs to the ATP-dependent AMP-binding enzyme family.</text>
</comment>
<dbReference type="SUPFAM" id="SSF56801">
    <property type="entry name" value="Acetyl-CoA synthetase-like"/>
    <property type="match status" value="1"/>
</dbReference>
<evidence type="ECO:0000313" key="5">
    <source>
        <dbReference type="EMBL" id="MRX73244.1"/>
    </source>
</evidence>
<dbReference type="InterPro" id="IPR000873">
    <property type="entry name" value="AMP-dep_synth/lig_dom"/>
</dbReference>
<dbReference type="RefSeq" id="WP_154308744.1">
    <property type="nucleotide sequence ID" value="NZ_WKKI01000030.1"/>
</dbReference>
<dbReference type="InterPro" id="IPR045851">
    <property type="entry name" value="AMP-bd_C_sf"/>
</dbReference>
<reference evidence="5 6" key="1">
    <citation type="submission" date="2019-11" db="EMBL/GenBank/DDBJ databases">
        <title>Bacillus lacus genome.</title>
        <authorList>
            <person name="Allen C.J."/>
            <person name="Newman J.D."/>
        </authorList>
    </citation>
    <scope>NUCLEOTIDE SEQUENCE [LARGE SCALE GENOMIC DNA]</scope>
    <source>
        <strain evidence="5 6">KCTC 33946</strain>
    </source>
</reference>
<organism evidence="5 6">
    <name type="scientific">Metabacillus lacus</name>
    <dbReference type="NCBI Taxonomy" id="1983721"/>
    <lineage>
        <taxon>Bacteria</taxon>
        <taxon>Bacillati</taxon>
        <taxon>Bacillota</taxon>
        <taxon>Bacilli</taxon>
        <taxon>Bacillales</taxon>
        <taxon>Bacillaceae</taxon>
        <taxon>Metabacillus</taxon>
    </lineage>
</organism>
<evidence type="ECO:0000256" key="2">
    <source>
        <dbReference type="ARBA" id="ARBA00022598"/>
    </source>
</evidence>
<dbReference type="Gene3D" id="3.40.50.12780">
    <property type="entry name" value="N-terminal domain of ligase-like"/>
    <property type="match status" value="1"/>
</dbReference>
<evidence type="ECO:0000259" key="3">
    <source>
        <dbReference type="Pfam" id="PF00501"/>
    </source>
</evidence>
<dbReference type="GO" id="GO:0006631">
    <property type="term" value="P:fatty acid metabolic process"/>
    <property type="evidence" value="ECO:0007669"/>
    <property type="project" value="TreeGrafter"/>
</dbReference>
<keyword evidence="2" id="KW-0436">Ligase</keyword>
<dbReference type="Gene3D" id="3.30.300.30">
    <property type="match status" value="1"/>
</dbReference>